<dbReference type="CDD" id="cd04182">
    <property type="entry name" value="GT_2_like_f"/>
    <property type="match status" value="1"/>
</dbReference>
<keyword evidence="2" id="KW-0418">Kinase</keyword>
<dbReference type="OrthoDB" id="28434at2157"/>
<protein>
    <submittedName>
        <fullName evidence="2">4-diphosphocytidyl-2C-methyl-D-erythritol kinase</fullName>
    </submittedName>
</protein>
<organism evidence="2 3">
    <name type="scientific">Candidatus Acidianus copahuensis</name>
    <dbReference type="NCBI Taxonomy" id="1160895"/>
    <lineage>
        <taxon>Archaea</taxon>
        <taxon>Thermoproteota</taxon>
        <taxon>Thermoprotei</taxon>
        <taxon>Sulfolobales</taxon>
        <taxon>Sulfolobaceae</taxon>
        <taxon>Acidianus</taxon>
    </lineage>
</organism>
<name>A0A031LSP2_9CREN</name>
<sequence>MKIGAVILAAGEGKRFGSNKLLANIKGKVVVQYVLDAVNMERVIVVGKYAKDLVEVIKNDVVIYNPRWSEGISTSLKLGIRFFLDYDGVLVALGDMPFITRETVNSITSKFSNECEAVVPTYRGMWGNPVILSKSLFPDVMKIEGDIGAKVVLRQREKICKVELGEEVVKDIDTISDLPSS</sequence>
<dbReference type="EMBL" id="JFZT01000019">
    <property type="protein sequence ID" value="EZQ10841.1"/>
    <property type="molecule type" value="Genomic_DNA"/>
</dbReference>
<dbReference type="RefSeq" id="WP_048098939.1">
    <property type="nucleotide sequence ID" value="NZ_JFZT01000019.1"/>
</dbReference>
<feature type="domain" description="MobA-like NTP transferase" evidence="1">
    <location>
        <begin position="5"/>
        <end position="157"/>
    </location>
</feature>
<comment type="caution">
    <text evidence="2">The sequence shown here is derived from an EMBL/GenBank/DDBJ whole genome shotgun (WGS) entry which is preliminary data.</text>
</comment>
<dbReference type="Pfam" id="PF12804">
    <property type="entry name" value="NTP_transf_3"/>
    <property type="match status" value="1"/>
</dbReference>
<dbReference type="GO" id="GO:0016301">
    <property type="term" value="F:kinase activity"/>
    <property type="evidence" value="ECO:0007669"/>
    <property type="project" value="UniProtKB-KW"/>
</dbReference>
<dbReference type="Proteomes" id="UP000024332">
    <property type="component" value="Unassembled WGS sequence"/>
</dbReference>
<dbReference type="InterPro" id="IPR029044">
    <property type="entry name" value="Nucleotide-diphossugar_trans"/>
</dbReference>
<evidence type="ECO:0000313" key="3">
    <source>
        <dbReference type="Proteomes" id="UP000024332"/>
    </source>
</evidence>
<proteinExistence type="predicted"/>
<dbReference type="PANTHER" id="PTHR43777">
    <property type="entry name" value="MOLYBDENUM COFACTOR CYTIDYLYLTRANSFERASE"/>
    <property type="match status" value="1"/>
</dbReference>
<dbReference type="PANTHER" id="PTHR43777:SF1">
    <property type="entry name" value="MOLYBDENUM COFACTOR CYTIDYLYLTRANSFERASE"/>
    <property type="match status" value="1"/>
</dbReference>
<evidence type="ECO:0000313" key="2">
    <source>
        <dbReference type="EMBL" id="EZQ10841.1"/>
    </source>
</evidence>
<dbReference type="AlphaFoldDB" id="A0A031LSP2"/>
<evidence type="ECO:0000259" key="1">
    <source>
        <dbReference type="Pfam" id="PF12804"/>
    </source>
</evidence>
<accession>A0A031LSP2</accession>
<dbReference type="InterPro" id="IPR025877">
    <property type="entry name" value="MobA-like_NTP_Trfase"/>
</dbReference>
<dbReference type="SUPFAM" id="SSF53448">
    <property type="entry name" value="Nucleotide-diphospho-sugar transferases"/>
    <property type="match status" value="1"/>
</dbReference>
<keyword evidence="2" id="KW-0808">Transferase</keyword>
<dbReference type="GO" id="GO:0016779">
    <property type="term" value="F:nucleotidyltransferase activity"/>
    <property type="evidence" value="ECO:0007669"/>
    <property type="project" value="UniProtKB-ARBA"/>
</dbReference>
<dbReference type="Gene3D" id="3.90.550.10">
    <property type="entry name" value="Spore Coat Polysaccharide Biosynthesis Protein SpsA, Chain A"/>
    <property type="match status" value="1"/>
</dbReference>
<reference evidence="2 3" key="1">
    <citation type="submission" date="2014-03" db="EMBL/GenBank/DDBJ databases">
        <title>Draft genome sequence of the novel thermoacidophilic archaea Acidianus copahuensis ALE1 strain, isolated from Copahue volcanic area in Neuquen Argentina.</title>
        <authorList>
            <person name="Urbieta M.S."/>
            <person name="Rascovan N."/>
            <person name="Castro C."/>
            <person name="Revale S."/>
            <person name="Giaveno M.A."/>
            <person name="Vazquez M.P."/>
            <person name="Donati E.R."/>
        </authorList>
    </citation>
    <scope>NUCLEOTIDE SEQUENCE [LARGE SCALE GENOMIC DNA]</scope>
    <source>
        <strain evidence="2 3">ALE1</strain>
    </source>
</reference>
<keyword evidence="3" id="KW-1185">Reference proteome</keyword>
<dbReference type="STRING" id="1160895.CM19_03135"/>
<gene>
    <name evidence="2" type="ORF">CM19_03135</name>
</gene>